<dbReference type="AlphaFoldDB" id="A0A8H4ELW8"/>
<sequence>MENIENVEPLEIDDDLYIIKAMENAENNDIKSAYSILLDNRNNPGLIEVMDDVEDVESAEHDNSEFNNFSIA</sequence>
<reference evidence="1 2" key="1">
    <citation type="journal article" date="2019" name="Environ. Microbiol.">
        <title>At the nexus of three kingdoms: the genome of the mycorrhizal fungus Gigaspora margarita provides insights into plant, endobacterial and fungal interactions.</title>
        <authorList>
            <person name="Venice F."/>
            <person name="Ghignone S."/>
            <person name="Salvioli di Fossalunga A."/>
            <person name="Amselem J."/>
            <person name="Novero M."/>
            <person name="Xianan X."/>
            <person name="Sedzielewska Toro K."/>
            <person name="Morin E."/>
            <person name="Lipzen A."/>
            <person name="Grigoriev I.V."/>
            <person name="Henrissat B."/>
            <person name="Martin F.M."/>
            <person name="Bonfante P."/>
        </authorList>
    </citation>
    <scope>NUCLEOTIDE SEQUENCE [LARGE SCALE GENOMIC DNA]</scope>
    <source>
        <strain evidence="1 2">BEG34</strain>
    </source>
</reference>
<dbReference type="EMBL" id="WTPW01000406">
    <property type="protein sequence ID" value="KAF0514604.1"/>
    <property type="molecule type" value="Genomic_DNA"/>
</dbReference>
<evidence type="ECO:0000313" key="2">
    <source>
        <dbReference type="Proteomes" id="UP000439903"/>
    </source>
</evidence>
<dbReference type="Proteomes" id="UP000439903">
    <property type="component" value="Unassembled WGS sequence"/>
</dbReference>
<protein>
    <submittedName>
        <fullName evidence="1">Uncharacterized protein</fullName>
    </submittedName>
</protein>
<organism evidence="1 2">
    <name type="scientific">Gigaspora margarita</name>
    <dbReference type="NCBI Taxonomy" id="4874"/>
    <lineage>
        <taxon>Eukaryota</taxon>
        <taxon>Fungi</taxon>
        <taxon>Fungi incertae sedis</taxon>
        <taxon>Mucoromycota</taxon>
        <taxon>Glomeromycotina</taxon>
        <taxon>Glomeromycetes</taxon>
        <taxon>Diversisporales</taxon>
        <taxon>Gigasporaceae</taxon>
        <taxon>Gigaspora</taxon>
    </lineage>
</organism>
<comment type="caution">
    <text evidence="1">The sequence shown here is derived from an EMBL/GenBank/DDBJ whole genome shotgun (WGS) entry which is preliminary data.</text>
</comment>
<gene>
    <name evidence="1" type="ORF">F8M41_017561</name>
</gene>
<proteinExistence type="predicted"/>
<keyword evidence="2" id="KW-1185">Reference proteome</keyword>
<name>A0A8H4ELW8_GIGMA</name>
<accession>A0A8H4ELW8</accession>
<evidence type="ECO:0000313" key="1">
    <source>
        <dbReference type="EMBL" id="KAF0514604.1"/>
    </source>
</evidence>